<dbReference type="PANTHER" id="PTHR31299">
    <property type="entry name" value="ESTERASE, PUTATIVE (AFU_ORTHOLOGUE AFUA_1G05850)-RELATED"/>
    <property type="match status" value="1"/>
</dbReference>
<dbReference type="EMBL" id="QTKX01000001">
    <property type="protein sequence ID" value="MBS8264133.1"/>
    <property type="molecule type" value="Genomic_DNA"/>
</dbReference>
<dbReference type="SUPFAM" id="SSF159501">
    <property type="entry name" value="EreA/ChaN-like"/>
    <property type="match status" value="1"/>
</dbReference>
<gene>
    <name evidence="1" type="ORF">DYI25_06760</name>
</gene>
<name>A0A944CJE4_9BACI</name>
<dbReference type="Gene3D" id="3.40.1660.10">
    <property type="entry name" value="EreA-like (biosynthetic domain)"/>
    <property type="match status" value="1"/>
</dbReference>
<dbReference type="Pfam" id="PF05139">
    <property type="entry name" value="Erythro_esteras"/>
    <property type="match status" value="1"/>
</dbReference>
<dbReference type="AlphaFoldDB" id="A0A944CJE4"/>
<dbReference type="InterPro" id="IPR007815">
    <property type="entry name" value="Emycin_Estase"/>
</dbReference>
<comment type="caution">
    <text evidence="1">The sequence shown here is derived from an EMBL/GenBank/DDBJ whole genome shotgun (WGS) entry which is preliminary data.</text>
</comment>
<protein>
    <submittedName>
        <fullName evidence="1">Erythromycin esterase family protein</fullName>
    </submittedName>
</protein>
<accession>A0A944CJE4</accession>
<reference evidence="1 2" key="1">
    <citation type="journal article" date="2021" name="Microorganisms">
        <title>Bacterial Dimethylsulfoniopropionate Biosynthesis in the East China Sea.</title>
        <authorList>
            <person name="Liu J."/>
            <person name="Zhang Y."/>
            <person name="Liu J."/>
            <person name="Zhong H."/>
            <person name="Williams B.T."/>
            <person name="Zheng Y."/>
            <person name="Curson A.R.J."/>
            <person name="Sun C."/>
            <person name="Sun H."/>
            <person name="Song D."/>
            <person name="Wagner Mackenzie B."/>
            <person name="Bermejo Martinez A."/>
            <person name="Todd J.D."/>
            <person name="Zhang X.H."/>
        </authorList>
    </citation>
    <scope>NUCLEOTIDE SEQUENCE [LARGE SCALE GENOMIC DNA]</scope>
    <source>
        <strain evidence="1 2">ESS08</strain>
    </source>
</reference>
<dbReference type="RefSeq" id="WP_213367648.1">
    <property type="nucleotide sequence ID" value="NZ_QTKX01000001.1"/>
</dbReference>
<dbReference type="InterPro" id="IPR014622">
    <property type="entry name" value="UCP036794_erythomycin"/>
</dbReference>
<dbReference type="Proteomes" id="UP000761411">
    <property type="component" value="Unassembled WGS sequence"/>
</dbReference>
<dbReference type="Gene3D" id="3.30.1870.10">
    <property type="entry name" value="EreA-like, domain 2"/>
    <property type="match status" value="1"/>
</dbReference>
<dbReference type="GO" id="GO:0046677">
    <property type="term" value="P:response to antibiotic"/>
    <property type="evidence" value="ECO:0007669"/>
    <property type="project" value="InterPro"/>
</dbReference>
<dbReference type="PANTHER" id="PTHR31299:SF0">
    <property type="entry name" value="ESTERASE, PUTATIVE (AFU_ORTHOLOGUE AFUA_1G05850)-RELATED"/>
    <property type="match status" value="1"/>
</dbReference>
<dbReference type="InterPro" id="IPR052036">
    <property type="entry name" value="Hydrolase/PRTase-associated"/>
</dbReference>
<evidence type="ECO:0000313" key="1">
    <source>
        <dbReference type="EMBL" id="MBS8264133.1"/>
    </source>
</evidence>
<keyword evidence="2" id="KW-1185">Reference proteome</keyword>
<dbReference type="PIRSF" id="PIRSF036794">
    <property type="entry name" value="UCP_erythr_ester"/>
    <property type="match status" value="1"/>
</dbReference>
<proteinExistence type="predicted"/>
<sequence length="413" mass="47287">MNFNDGLVQSIKNHAVRIDTYEDLDSIVKAAANKQYVMLGEASHGTSEFYTIRAEISKRLIAEHGFSFIAVEGDWPSCFTVNQYIKGHNKTDAHTALQDFHRWPSWMWANEEILELVKWLQKYNDTADKQVGFYGLDVYSLWESMEEIIKQLERISPENVESVKQAFSCFEPFERRGENYAISSVYYGEDCTEEVIKVLIDLQNKRKSYPKEEEGDLNLEVNSLVMLDAERYYRAMVKGGAEDWNIRDTHMVSALEKVMNAHGERAKAIIWEHNTHIGDARATDMADDGMINVGQILREKYSQQVYAVGFGTHRGTVIASNQWGNSVNVMEVPDAKVGSWEDALHQAGAFDKYILFNKKNKREFGSVLGHRAIGVVYDPELEHLGNYVPSYVSRRYDAFIFIDETKALSPIFI</sequence>
<dbReference type="CDD" id="cd14728">
    <property type="entry name" value="Ere-like"/>
    <property type="match status" value="1"/>
</dbReference>
<organism evidence="1 2">
    <name type="scientific">Mesobacillus boroniphilus</name>
    <dbReference type="NCBI Taxonomy" id="308892"/>
    <lineage>
        <taxon>Bacteria</taxon>
        <taxon>Bacillati</taxon>
        <taxon>Bacillota</taxon>
        <taxon>Bacilli</taxon>
        <taxon>Bacillales</taxon>
        <taxon>Bacillaceae</taxon>
        <taxon>Mesobacillus</taxon>
    </lineage>
</organism>
<evidence type="ECO:0000313" key="2">
    <source>
        <dbReference type="Proteomes" id="UP000761411"/>
    </source>
</evidence>